<feature type="compositionally biased region" description="Polar residues" evidence="1">
    <location>
        <begin position="163"/>
        <end position="175"/>
    </location>
</feature>
<feature type="region of interest" description="Disordered" evidence="1">
    <location>
        <begin position="1"/>
        <end position="25"/>
    </location>
</feature>
<dbReference type="Proteomes" id="UP000886595">
    <property type="component" value="Unassembled WGS sequence"/>
</dbReference>
<keyword evidence="2" id="KW-0812">Transmembrane</keyword>
<feature type="compositionally biased region" description="Low complexity" evidence="1">
    <location>
        <begin position="141"/>
        <end position="151"/>
    </location>
</feature>
<keyword evidence="2" id="KW-1133">Transmembrane helix</keyword>
<feature type="region of interest" description="Disordered" evidence="1">
    <location>
        <begin position="141"/>
        <end position="175"/>
    </location>
</feature>
<comment type="caution">
    <text evidence="3">The sequence shown here is derived from an EMBL/GenBank/DDBJ whole genome shotgun (WGS) entry which is preliminary data.</text>
</comment>
<evidence type="ECO:0000313" key="3">
    <source>
        <dbReference type="EMBL" id="KAG2283489.1"/>
    </source>
</evidence>
<feature type="transmembrane region" description="Helical" evidence="2">
    <location>
        <begin position="373"/>
        <end position="395"/>
    </location>
</feature>
<name>A0A8X7R6M0_BRACI</name>
<keyword evidence="2" id="KW-0472">Membrane</keyword>
<evidence type="ECO:0000256" key="1">
    <source>
        <dbReference type="SAM" id="MobiDB-lite"/>
    </source>
</evidence>
<protein>
    <submittedName>
        <fullName evidence="3">Uncharacterized protein</fullName>
    </submittedName>
</protein>
<dbReference type="EMBL" id="JAAMPC010000011">
    <property type="protein sequence ID" value="KAG2283489.1"/>
    <property type="molecule type" value="Genomic_DNA"/>
</dbReference>
<feature type="region of interest" description="Disordered" evidence="1">
    <location>
        <begin position="42"/>
        <end position="118"/>
    </location>
</feature>
<accession>A0A8X7R6M0</accession>
<dbReference type="AlphaFoldDB" id="A0A8X7R6M0"/>
<sequence>MGSRSQSEDQSTFDPNYTPPNTVDFTTQEVLATLAAAAEAGDQIASQEAGVTRADGKQQGSRKRLISLVDDTDDSDVEISQPTQKTKPRRQTSFGTATGKSMLQSTIDEQSPPKVTSEANTNQLADITSAQLDLHSVTALTNTETSTETATFSPSGDEKDLNKSPTTPKQGTECSTLIDEDNNMCLVLSSVNTTDPRCDRNKLDATAGLEVSDPTNEIESSKEAAEIAYANDIVYVASSHDVNLPLDKVFASSPPILVTGPGTAGASFTSNDDLIHRTQGGRLIKPSLKGDRANLGSRNQEKVLSEINGTHFSPCLAGILEGPYVLGRPVSQRNTKAVVEDADGDAERVKNMGKGSITDDMKSFGVKIKRQNLGYFTIASILFSLAETTIIIITVKGHEKDMWTASRHLDRLLSFLETSGIDCRFQLLGHGPESQQRFHRKPLEYQLYNIVRKQLQLFAMPFQYQLYIHDI</sequence>
<organism evidence="3 4">
    <name type="scientific">Brassica carinata</name>
    <name type="common">Ethiopian mustard</name>
    <name type="synonym">Abyssinian cabbage</name>
    <dbReference type="NCBI Taxonomy" id="52824"/>
    <lineage>
        <taxon>Eukaryota</taxon>
        <taxon>Viridiplantae</taxon>
        <taxon>Streptophyta</taxon>
        <taxon>Embryophyta</taxon>
        <taxon>Tracheophyta</taxon>
        <taxon>Spermatophyta</taxon>
        <taxon>Magnoliopsida</taxon>
        <taxon>eudicotyledons</taxon>
        <taxon>Gunneridae</taxon>
        <taxon>Pentapetalae</taxon>
        <taxon>rosids</taxon>
        <taxon>malvids</taxon>
        <taxon>Brassicales</taxon>
        <taxon>Brassicaceae</taxon>
        <taxon>Brassiceae</taxon>
        <taxon>Brassica</taxon>
    </lineage>
</organism>
<dbReference type="OrthoDB" id="10535362at2759"/>
<evidence type="ECO:0000256" key="2">
    <source>
        <dbReference type="SAM" id="Phobius"/>
    </source>
</evidence>
<gene>
    <name evidence="3" type="ORF">Bca52824_054709</name>
</gene>
<evidence type="ECO:0000313" key="4">
    <source>
        <dbReference type="Proteomes" id="UP000886595"/>
    </source>
</evidence>
<reference evidence="3 4" key="1">
    <citation type="submission" date="2020-02" db="EMBL/GenBank/DDBJ databases">
        <authorList>
            <person name="Ma Q."/>
            <person name="Huang Y."/>
            <person name="Song X."/>
            <person name="Pei D."/>
        </authorList>
    </citation>
    <scope>NUCLEOTIDE SEQUENCE [LARGE SCALE GENOMIC DNA]</scope>
    <source>
        <strain evidence="3">Sxm20200214</strain>
        <tissue evidence="3">Leaf</tissue>
    </source>
</reference>
<keyword evidence="4" id="KW-1185">Reference proteome</keyword>
<feature type="compositionally biased region" description="Polar residues" evidence="1">
    <location>
        <begin position="78"/>
        <end position="118"/>
    </location>
</feature>
<proteinExistence type="predicted"/>